<dbReference type="InterPro" id="IPR045851">
    <property type="entry name" value="AMP-bd_C_sf"/>
</dbReference>
<evidence type="ECO:0000313" key="6">
    <source>
        <dbReference type="Proteomes" id="UP000017786"/>
    </source>
</evidence>
<protein>
    <submittedName>
        <fullName evidence="5">Acyl-CoA synthetase</fullName>
    </submittedName>
</protein>
<dbReference type="HOGENOM" id="CLU_000022_59_0_11"/>
<comment type="similarity">
    <text evidence="1">Belongs to the ATP-dependent AMP-binding enzyme family.</text>
</comment>
<name>U5WU70_MYCKA</name>
<feature type="domain" description="AMP-dependent synthetase/ligase" evidence="3">
    <location>
        <begin position="73"/>
        <end position="435"/>
    </location>
</feature>
<reference evidence="5 6" key="1">
    <citation type="submission" date="2013-10" db="EMBL/GenBank/DDBJ databases">
        <title>Genome sequence of Mycobacterium kansasii.</title>
        <authorList>
            <consortium name="McGill University Mycobacterium genome consortium"/>
            <person name="Veyrier F.J."/>
            <person name="Behr M.A."/>
        </authorList>
    </citation>
    <scope>NUCLEOTIDE SEQUENCE [LARGE SCALE GENOMIC DNA]</scope>
    <source>
        <strain evidence="5 6">ATCC 12478</strain>
    </source>
</reference>
<dbReference type="KEGG" id="mkn:MKAN_15835"/>
<evidence type="ECO:0000259" key="3">
    <source>
        <dbReference type="Pfam" id="PF00501"/>
    </source>
</evidence>
<dbReference type="Proteomes" id="UP000017786">
    <property type="component" value="Chromosome"/>
</dbReference>
<organism evidence="5 6">
    <name type="scientific">Mycobacterium kansasii ATCC 12478</name>
    <dbReference type="NCBI Taxonomy" id="557599"/>
    <lineage>
        <taxon>Bacteria</taxon>
        <taxon>Bacillati</taxon>
        <taxon>Actinomycetota</taxon>
        <taxon>Actinomycetes</taxon>
        <taxon>Mycobacteriales</taxon>
        <taxon>Mycobacteriaceae</taxon>
        <taxon>Mycobacterium</taxon>
    </lineage>
</organism>
<dbReference type="EMBL" id="CP006835">
    <property type="protein sequence ID" value="AGZ51570.1"/>
    <property type="molecule type" value="Genomic_DNA"/>
</dbReference>
<dbReference type="SUPFAM" id="SSF56801">
    <property type="entry name" value="Acetyl-CoA synthetase-like"/>
    <property type="match status" value="1"/>
</dbReference>
<dbReference type="Pfam" id="PF13193">
    <property type="entry name" value="AMP-binding_C"/>
    <property type="match status" value="1"/>
</dbReference>
<dbReference type="AlphaFoldDB" id="U5WU70"/>
<dbReference type="NCBIfam" id="NF004511">
    <property type="entry name" value="PRK05852.1"/>
    <property type="match status" value="1"/>
</dbReference>
<dbReference type="Gene3D" id="3.40.50.12780">
    <property type="entry name" value="N-terminal domain of ligase-like"/>
    <property type="match status" value="1"/>
</dbReference>
<evidence type="ECO:0000313" key="5">
    <source>
        <dbReference type="EMBL" id="AGZ51570.1"/>
    </source>
</evidence>
<dbReference type="GO" id="GO:0031956">
    <property type="term" value="F:medium-chain fatty acid-CoA ligase activity"/>
    <property type="evidence" value="ECO:0007669"/>
    <property type="project" value="TreeGrafter"/>
</dbReference>
<dbReference type="InterPro" id="IPR025110">
    <property type="entry name" value="AMP-bd_C"/>
</dbReference>
<evidence type="ECO:0000259" key="4">
    <source>
        <dbReference type="Pfam" id="PF13193"/>
    </source>
</evidence>
<proteinExistence type="inferred from homology"/>
<dbReference type="PANTHER" id="PTHR43201">
    <property type="entry name" value="ACYL-COA SYNTHETASE"/>
    <property type="match status" value="1"/>
</dbReference>
<dbReference type="Gene3D" id="3.30.300.30">
    <property type="match status" value="1"/>
</dbReference>
<dbReference type="Pfam" id="PF00501">
    <property type="entry name" value="AMP-binding"/>
    <property type="match status" value="1"/>
</dbReference>
<dbReference type="InterPro" id="IPR020845">
    <property type="entry name" value="AMP-binding_CS"/>
</dbReference>
<keyword evidence="2" id="KW-0436">Ligase</keyword>
<sequence>MHSIGSDYRAVADRYWTSSIVTGRVAIRSRSGTGNTREERAMSSITNAVAQQFAADGSTESSSPRIADLVTVAATRRPEAVALVVTADRVAISYRDVIRLADDLAGQLTRAGLLPGDRVALRSGSNAEFVVTLLAASRADLVVVPLDPALPVSDQRARAEASGARVVLVDGSGPDNGEDPAIRWWPVAVSVGRDDGALSVRLEAAGEPKPVTSAPEGLRPDDAMIMFTGGTTGLPKMVPWTHGNIASSIRAIVAGYRLGPQDATVAVMPLYHGHGLMAALLSTLASGGAVLLPARGKFSAHTFWDDIDAVHATWYTAVPTIHQILLERAKTEPSGTKAALRFIRSCSAPLTPETAQALHAEFSAPVVCAFGMTEATHQVATTGPDEEENPAVSTGLVGKSTGPEIRIVGSGGVPVGPGEVGEVWLRGPTVVRGYLGDPKITEANFTDGWLRTGDLGTLSADGDLSIRGRIKELINRGGEKISPERVEHVLATHPNVLEPAVFGVPHPLYGEAVAAVIVPRQPAPTPEELTEFCRERLAAFEIPATFELASELPHTAKGSLDRRAVAQRFGPPA</sequence>
<dbReference type="InterPro" id="IPR000873">
    <property type="entry name" value="AMP-dep_synth/lig_dom"/>
</dbReference>
<gene>
    <name evidence="5" type="ORF">MKAN_15835</name>
</gene>
<dbReference type="eggNOG" id="COG0318">
    <property type="taxonomic scope" value="Bacteria"/>
</dbReference>
<accession>U5WU70</accession>
<dbReference type="InterPro" id="IPR042099">
    <property type="entry name" value="ANL_N_sf"/>
</dbReference>
<dbReference type="PANTHER" id="PTHR43201:SF5">
    <property type="entry name" value="MEDIUM-CHAIN ACYL-COA LIGASE ACSF2, MITOCHONDRIAL"/>
    <property type="match status" value="1"/>
</dbReference>
<dbReference type="PROSITE" id="PS00455">
    <property type="entry name" value="AMP_BINDING"/>
    <property type="match status" value="1"/>
</dbReference>
<evidence type="ECO:0000256" key="2">
    <source>
        <dbReference type="ARBA" id="ARBA00022598"/>
    </source>
</evidence>
<feature type="domain" description="AMP-binding enzyme C-terminal" evidence="4">
    <location>
        <begin position="486"/>
        <end position="558"/>
    </location>
</feature>
<dbReference type="GO" id="GO:0006631">
    <property type="term" value="P:fatty acid metabolic process"/>
    <property type="evidence" value="ECO:0007669"/>
    <property type="project" value="TreeGrafter"/>
</dbReference>
<evidence type="ECO:0000256" key="1">
    <source>
        <dbReference type="ARBA" id="ARBA00006432"/>
    </source>
</evidence>